<feature type="binding site" evidence="7">
    <location>
        <begin position="192"/>
        <end position="195"/>
    </location>
    <ligand>
        <name>ATP</name>
        <dbReference type="ChEBI" id="CHEBI:30616"/>
    </ligand>
</feature>
<dbReference type="STRING" id="13249.T1HJI1"/>
<dbReference type="EnsemblMetazoa" id="RPRC004203-RA">
    <property type="protein sequence ID" value="RPRC004203-PA"/>
    <property type="gene ID" value="RPRC004203"/>
</dbReference>
<evidence type="ECO:0000256" key="8">
    <source>
        <dbReference type="PIRSR" id="PIRSR624869-3"/>
    </source>
</evidence>
<feature type="binding site" evidence="7">
    <location>
        <position position="263"/>
    </location>
    <ligand>
        <name>ATP</name>
        <dbReference type="ChEBI" id="CHEBI:30616"/>
    </ligand>
</feature>
<feature type="binding site" evidence="7">
    <location>
        <position position="276"/>
    </location>
    <ligand>
        <name>ATP</name>
        <dbReference type="ChEBI" id="CHEBI:30616"/>
    </ligand>
</feature>
<evidence type="ECO:0000256" key="7">
    <source>
        <dbReference type="PIRSR" id="PIRSR624869-2"/>
    </source>
</evidence>
<evidence type="ECO:0000313" key="11">
    <source>
        <dbReference type="Proteomes" id="UP000015103"/>
    </source>
</evidence>
<dbReference type="GO" id="GO:0046872">
    <property type="term" value="F:metal ion binding"/>
    <property type="evidence" value="ECO:0007669"/>
    <property type="project" value="UniProtKB-KW"/>
</dbReference>
<comment type="cofactor">
    <cofactor evidence="8">
        <name>Mn(2+)</name>
        <dbReference type="ChEBI" id="CHEBI:29035"/>
    </cofactor>
</comment>
<dbReference type="Proteomes" id="UP000015103">
    <property type="component" value="Unassembled WGS sequence"/>
</dbReference>
<evidence type="ECO:0000313" key="10">
    <source>
        <dbReference type="EnsemblMetazoa" id="RPRC004203-PA"/>
    </source>
</evidence>
<keyword evidence="5" id="KW-0325">Glycoprotein</keyword>
<feature type="binding site" evidence="7">
    <location>
        <position position="93"/>
    </location>
    <ligand>
        <name>ATP</name>
        <dbReference type="ChEBI" id="CHEBI:30616"/>
    </ligand>
</feature>
<feature type="domain" description="FAM20 C-terminal" evidence="9">
    <location>
        <begin position="158"/>
        <end position="364"/>
    </location>
</feature>
<keyword evidence="3" id="KW-0333">Golgi apparatus</keyword>
<keyword evidence="8" id="KW-0479">Metal-binding</keyword>
<protein>
    <submittedName>
        <fullName evidence="10">Fam20C domain-containing protein</fullName>
    </submittedName>
</protein>
<dbReference type="EMBL" id="ACPB03007057">
    <property type="status" value="NOT_ANNOTATED_CDS"/>
    <property type="molecule type" value="Genomic_DNA"/>
</dbReference>
<dbReference type="Pfam" id="PF06702">
    <property type="entry name" value="Fam20C"/>
    <property type="match status" value="1"/>
</dbReference>
<dbReference type="GO" id="GO:0005794">
    <property type="term" value="C:Golgi apparatus"/>
    <property type="evidence" value="ECO:0007669"/>
    <property type="project" value="UniProtKB-SubCell"/>
</dbReference>
<keyword evidence="4" id="KW-1015">Disulfide bond</keyword>
<feature type="binding site" evidence="7">
    <location>
        <position position="77"/>
    </location>
    <ligand>
        <name>ATP</name>
        <dbReference type="ChEBI" id="CHEBI:30616"/>
    </ligand>
</feature>
<feature type="active site" evidence="6">
    <location>
        <position position="258"/>
    </location>
</feature>
<dbReference type="PANTHER" id="PTHR12450">
    <property type="entry name" value="DENTIN MATRIX PROTEIN 4 PROTEIN FAM20"/>
    <property type="match status" value="1"/>
</dbReference>
<organism evidence="10 11">
    <name type="scientific">Rhodnius prolixus</name>
    <name type="common">Triatomid bug</name>
    <dbReference type="NCBI Taxonomy" id="13249"/>
    <lineage>
        <taxon>Eukaryota</taxon>
        <taxon>Metazoa</taxon>
        <taxon>Ecdysozoa</taxon>
        <taxon>Arthropoda</taxon>
        <taxon>Hexapoda</taxon>
        <taxon>Insecta</taxon>
        <taxon>Pterygota</taxon>
        <taxon>Neoptera</taxon>
        <taxon>Paraneoptera</taxon>
        <taxon>Hemiptera</taxon>
        <taxon>Heteroptera</taxon>
        <taxon>Panheteroptera</taxon>
        <taxon>Cimicomorpha</taxon>
        <taxon>Reduviidae</taxon>
        <taxon>Triatominae</taxon>
        <taxon>Rhodnius</taxon>
    </lineage>
</organism>
<dbReference type="InterPro" id="IPR009581">
    <property type="entry name" value="FAM20_C"/>
</dbReference>
<evidence type="ECO:0000256" key="6">
    <source>
        <dbReference type="PIRSR" id="PIRSR624869-1"/>
    </source>
</evidence>
<comment type="subcellular location">
    <subcellularLocation>
        <location evidence="1">Golgi apparatus</location>
    </subcellularLocation>
</comment>
<evidence type="ECO:0000256" key="3">
    <source>
        <dbReference type="ARBA" id="ARBA00023034"/>
    </source>
</evidence>
<evidence type="ECO:0000256" key="1">
    <source>
        <dbReference type="ARBA" id="ARBA00004555"/>
    </source>
</evidence>
<feature type="binding site" evidence="8">
    <location>
        <position position="276"/>
    </location>
    <ligand>
        <name>Mn(2+)</name>
        <dbReference type="ChEBI" id="CHEBI:29035"/>
    </ligand>
</feature>
<reference evidence="10" key="1">
    <citation type="submission" date="2015-05" db="UniProtKB">
        <authorList>
            <consortium name="EnsemblMetazoa"/>
        </authorList>
    </citation>
    <scope>IDENTIFICATION</scope>
</reference>
<evidence type="ECO:0000256" key="2">
    <source>
        <dbReference type="ARBA" id="ARBA00006557"/>
    </source>
</evidence>
<dbReference type="AlphaFoldDB" id="T1HJI1"/>
<dbReference type="VEuPathDB" id="VectorBase:RPRC004203"/>
<keyword evidence="7" id="KW-0067">ATP-binding</keyword>
<evidence type="ECO:0000256" key="5">
    <source>
        <dbReference type="ARBA" id="ARBA00023180"/>
    </source>
</evidence>
<dbReference type="FunCoup" id="T1HJI1">
    <property type="interactions" value="1144"/>
</dbReference>
<dbReference type="GO" id="GO:0016773">
    <property type="term" value="F:phosphotransferase activity, alcohol group as acceptor"/>
    <property type="evidence" value="ECO:0007669"/>
    <property type="project" value="TreeGrafter"/>
</dbReference>
<dbReference type="HOGENOM" id="CLU_028926_1_1_1"/>
<dbReference type="PANTHER" id="PTHR12450:SF14">
    <property type="entry name" value="GLYCOSAMINOGLYCAN XYLOSYLKINASE"/>
    <property type="match status" value="1"/>
</dbReference>
<proteinExistence type="inferred from homology"/>
<name>T1HJI1_RHOPR</name>
<dbReference type="OMA" id="AVWEDDM"/>
<keyword evidence="8" id="KW-0464">Manganese</keyword>
<keyword evidence="7" id="KW-0547">Nucleotide-binding</keyword>
<evidence type="ECO:0000259" key="9">
    <source>
        <dbReference type="Pfam" id="PF06702"/>
    </source>
</evidence>
<feature type="binding site" evidence="8">
    <location>
        <position position="112"/>
    </location>
    <ligand>
        <name>Mn(2+)</name>
        <dbReference type="ChEBI" id="CHEBI:29035"/>
    </ligand>
</feature>
<evidence type="ECO:0000256" key="4">
    <source>
        <dbReference type="ARBA" id="ARBA00023157"/>
    </source>
</evidence>
<comment type="similarity">
    <text evidence="2">Belongs to the FAM20 family.</text>
</comment>
<dbReference type="GO" id="GO:0005524">
    <property type="term" value="F:ATP binding"/>
    <property type="evidence" value="ECO:0007669"/>
    <property type="project" value="UniProtKB-KW"/>
</dbReference>
<sequence>MDAFYNELKLSKKYIHNFSLLLTKTNVSYPVDLWSVAAKWVNAEQVVPKYSPLLHNILQKLELSKIIAADILPKGSQLKILLTLEGHQKALFKPKWYERNTIIEGTVYSGKDRHNGEIAAFHLSRLLELNRAPIVSGRILNLDTEILPVSTYDLSRTFYKNGNNTCFYGVCIYCKPDDGVCAKGSFLEGSIALWLPNKWETRRARHPWQRTYNKNQAMWEMYTEYCDVIKKAKPYKDERKLLDLVETSVFDFLIDNGDRHHYEHFSHERSKVLLIDNAKSFGNPYVDHIDILAPLYQCCRIREKFVSVLISLKGKLGYWLQKLMESCSLAPILTKDHLNAMDRRLNSVLATIMVCIKSKSIDEVLVMTRFPFSKI</sequence>
<dbReference type="InParanoid" id="T1HJI1"/>
<keyword evidence="11" id="KW-1185">Reference proteome</keyword>
<accession>T1HJI1</accession>
<dbReference type="eggNOG" id="KOG3829">
    <property type="taxonomic scope" value="Eukaryota"/>
</dbReference>
<dbReference type="InterPro" id="IPR024869">
    <property type="entry name" value="FAM20"/>
</dbReference>